<organism evidence="1">
    <name type="scientific">Anguilla anguilla</name>
    <name type="common">European freshwater eel</name>
    <name type="synonym">Muraena anguilla</name>
    <dbReference type="NCBI Taxonomy" id="7936"/>
    <lineage>
        <taxon>Eukaryota</taxon>
        <taxon>Metazoa</taxon>
        <taxon>Chordata</taxon>
        <taxon>Craniata</taxon>
        <taxon>Vertebrata</taxon>
        <taxon>Euteleostomi</taxon>
        <taxon>Actinopterygii</taxon>
        <taxon>Neopterygii</taxon>
        <taxon>Teleostei</taxon>
        <taxon>Anguilliformes</taxon>
        <taxon>Anguillidae</taxon>
        <taxon>Anguilla</taxon>
    </lineage>
</organism>
<proteinExistence type="predicted"/>
<protein>
    <submittedName>
        <fullName evidence="1">Uncharacterized protein</fullName>
    </submittedName>
</protein>
<dbReference type="EMBL" id="GBXM01054776">
    <property type="protein sequence ID" value="JAH53801.1"/>
    <property type="molecule type" value="Transcribed_RNA"/>
</dbReference>
<reference evidence="1" key="2">
    <citation type="journal article" date="2015" name="Fish Shellfish Immunol.">
        <title>Early steps in the European eel (Anguilla anguilla)-Vibrio vulnificus interaction in the gills: Role of the RtxA13 toxin.</title>
        <authorList>
            <person name="Callol A."/>
            <person name="Pajuelo D."/>
            <person name="Ebbesson L."/>
            <person name="Teles M."/>
            <person name="MacKenzie S."/>
            <person name="Amaro C."/>
        </authorList>
    </citation>
    <scope>NUCLEOTIDE SEQUENCE</scope>
</reference>
<evidence type="ECO:0000313" key="1">
    <source>
        <dbReference type="EMBL" id="JAH53801.1"/>
    </source>
</evidence>
<reference evidence="1" key="1">
    <citation type="submission" date="2014-11" db="EMBL/GenBank/DDBJ databases">
        <authorList>
            <person name="Amaro Gonzalez C."/>
        </authorList>
    </citation>
    <scope>NUCLEOTIDE SEQUENCE</scope>
</reference>
<accession>A0A0E9TJQ5</accession>
<name>A0A0E9TJQ5_ANGAN</name>
<sequence>MLWVTTIFKLVSLVN</sequence>